<sequence>MPHWPLGVIRQANAPTPEATHFRTEIRYTFFVEVLQRFSMSFFSTFAIYFIIWWITLFVVLPLGVRTQAEENDVVPGTVESAPARFRALRVVLLTTVIAAVIHLGWYVLSVKLGYDIDAIPRFAPKFY</sequence>
<name>F7X2Z0_SINMM</name>
<proteinExistence type="predicted"/>
<dbReference type="Proteomes" id="UP000009045">
    <property type="component" value="Chromosome"/>
</dbReference>
<feature type="transmembrane region" description="Helical" evidence="1">
    <location>
        <begin position="38"/>
        <end position="61"/>
    </location>
</feature>
<protein>
    <recommendedName>
        <fullName evidence="4">Transmembrane protein</fullName>
    </recommendedName>
</protein>
<dbReference type="EMBL" id="CP001830">
    <property type="protein sequence ID" value="AEH79548.1"/>
    <property type="molecule type" value="Genomic_DNA"/>
</dbReference>
<keyword evidence="1" id="KW-1133">Transmembrane helix</keyword>
<evidence type="ECO:0000313" key="2">
    <source>
        <dbReference type="EMBL" id="AEH79548.1"/>
    </source>
</evidence>
<keyword evidence="1" id="KW-0812">Transmembrane</keyword>
<evidence type="ECO:0000313" key="3">
    <source>
        <dbReference type="Proteomes" id="UP000009045"/>
    </source>
</evidence>
<evidence type="ECO:0000256" key="1">
    <source>
        <dbReference type="SAM" id="Phobius"/>
    </source>
</evidence>
<gene>
    <name evidence="2" type="ordered locus">SM11_chr2291</name>
</gene>
<dbReference type="AlphaFoldDB" id="F7X2Z0"/>
<keyword evidence="1" id="KW-0472">Membrane</keyword>
<feature type="transmembrane region" description="Helical" evidence="1">
    <location>
        <begin position="91"/>
        <end position="109"/>
    </location>
</feature>
<accession>F7X2Z0</accession>
<reference evidence="2 3" key="1">
    <citation type="journal article" date="2011" name="J. Biotechnol.">
        <title>The complete genome sequence of the dominant Sinorhizobium meliloti field isolate SM11 extends the S. meliloti pan-genome.</title>
        <authorList>
            <person name="Schneiker-Bekel S."/>
            <person name="Wibberg D."/>
            <person name="Bekel T."/>
            <person name="Blom J."/>
            <person name="Linke B."/>
            <person name="Neuweger H."/>
            <person name="Stiens M."/>
            <person name="Vorholter F.J."/>
            <person name="Weidner S."/>
            <person name="Goesmann A."/>
            <person name="Puhler A."/>
            <person name="Schluter A."/>
        </authorList>
    </citation>
    <scope>NUCLEOTIDE SEQUENCE [LARGE SCALE GENOMIC DNA]</scope>
    <source>
        <strain evidence="2 3">SM11</strain>
    </source>
</reference>
<dbReference type="PATRIC" id="fig|707241.3.peg.2393"/>
<dbReference type="KEGG" id="smx:SM11_chr2291"/>
<organism evidence="2 3">
    <name type="scientific">Sinorhizobium meliloti (strain SM11)</name>
    <dbReference type="NCBI Taxonomy" id="707241"/>
    <lineage>
        <taxon>Bacteria</taxon>
        <taxon>Pseudomonadati</taxon>
        <taxon>Pseudomonadota</taxon>
        <taxon>Alphaproteobacteria</taxon>
        <taxon>Hyphomicrobiales</taxon>
        <taxon>Rhizobiaceae</taxon>
        <taxon>Sinorhizobium/Ensifer group</taxon>
        <taxon>Sinorhizobium</taxon>
    </lineage>
</organism>
<dbReference type="HOGENOM" id="CLU_160698_0_0_5"/>
<dbReference type="Pfam" id="PF07330">
    <property type="entry name" value="DUF1467"/>
    <property type="match status" value="1"/>
</dbReference>
<dbReference type="InterPro" id="IPR009935">
    <property type="entry name" value="DUF1467"/>
</dbReference>
<evidence type="ECO:0008006" key="4">
    <source>
        <dbReference type="Google" id="ProtNLM"/>
    </source>
</evidence>